<proteinExistence type="predicted"/>
<dbReference type="PIRSF" id="PIRSF015753">
    <property type="entry name" value="GST"/>
    <property type="match status" value="1"/>
</dbReference>
<dbReference type="RefSeq" id="WP_110481251.1">
    <property type="nucleotide sequence ID" value="NZ_CP024988.1"/>
</dbReference>
<dbReference type="GO" id="GO:0005737">
    <property type="term" value="C:cytoplasm"/>
    <property type="evidence" value="ECO:0007669"/>
    <property type="project" value="TreeGrafter"/>
</dbReference>
<dbReference type="EC" id="1.8.-.-" evidence="6"/>
<dbReference type="InterPro" id="IPR047047">
    <property type="entry name" value="GST_Omega-like_C"/>
</dbReference>
<dbReference type="Gene3D" id="3.40.30.10">
    <property type="entry name" value="Glutaredoxin"/>
    <property type="match status" value="1"/>
</dbReference>
<evidence type="ECO:0000256" key="3">
    <source>
        <dbReference type="PIRSR" id="PIRSR015753-3"/>
    </source>
</evidence>
<dbReference type="PANTHER" id="PTHR32419:SF6">
    <property type="entry name" value="GLUTATHIONE S-TRANSFERASE OMEGA-LIKE 1-RELATED"/>
    <property type="match status" value="1"/>
</dbReference>
<evidence type="ECO:0000313" key="6">
    <source>
        <dbReference type="EMBL" id="AWT25872.1"/>
    </source>
</evidence>
<evidence type="ECO:0000259" key="5">
    <source>
        <dbReference type="PROSITE" id="PS50405"/>
    </source>
</evidence>
<dbReference type="STRING" id="1737425.GCA_900049755_00221"/>
<keyword evidence="6" id="KW-0560">Oxidoreductase</keyword>
<dbReference type="OrthoDB" id="9769158at2"/>
<evidence type="ECO:0000313" key="7">
    <source>
        <dbReference type="Proteomes" id="UP000247696"/>
    </source>
</evidence>
<feature type="domain" description="GST C-terminal" evidence="5">
    <location>
        <begin position="172"/>
        <end position="299"/>
    </location>
</feature>
<feature type="site" description="Lowers pKa of active site Cys" evidence="3">
    <location>
        <position position="296"/>
    </location>
</feature>
<dbReference type="AlphaFoldDB" id="A0A2Z3YN65"/>
<dbReference type="SUPFAM" id="SSF47616">
    <property type="entry name" value="GST C-terminal domain-like"/>
    <property type="match status" value="1"/>
</dbReference>
<dbReference type="Proteomes" id="UP000247696">
    <property type="component" value="Chromosome"/>
</dbReference>
<reference evidence="7" key="1">
    <citation type="submission" date="2017-11" db="EMBL/GenBank/DDBJ databases">
        <title>Otitis media/interna in a cat caused by the recently described species Corynebacterium provencense.</title>
        <authorList>
            <person name="Kittl S."/>
            <person name="Brodard I."/>
            <person name="Rychener L."/>
            <person name="Jores J."/>
            <person name="Roosje P."/>
            <person name="Gobeli Brawand S."/>
        </authorList>
    </citation>
    <scope>NUCLEOTIDE SEQUENCE [LARGE SCALE GENOMIC DNA]</scope>
    <source>
        <strain evidence="7">17KM38</strain>
    </source>
</reference>
<dbReference type="PANTHER" id="PTHR32419">
    <property type="entry name" value="GLUTATHIONYL-HYDROQUINONE REDUCTASE"/>
    <property type="match status" value="1"/>
</dbReference>
<feature type="region of interest" description="Disordered" evidence="4">
    <location>
        <begin position="322"/>
        <end position="360"/>
    </location>
</feature>
<dbReference type="KEGG" id="cpre:Csp1_10670"/>
<feature type="site" description="Lowers pKa of active site Cys" evidence="3">
    <location>
        <position position="253"/>
    </location>
</feature>
<organism evidence="6 7">
    <name type="scientific">Corynebacterium provencense</name>
    <dbReference type="NCBI Taxonomy" id="1737425"/>
    <lineage>
        <taxon>Bacteria</taxon>
        <taxon>Bacillati</taxon>
        <taxon>Actinomycetota</taxon>
        <taxon>Actinomycetes</taxon>
        <taxon>Mycobacteriales</taxon>
        <taxon>Corynebacteriaceae</taxon>
        <taxon>Corynebacterium</taxon>
    </lineage>
</organism>
<dbReference type="CDD" id="cd03190">
    <property type="entry name" value="GST_C_Omega_like"/>
    <property type="match status" value="1"/>
</dbReference>
<dbReference type="PROSITE" id="PS50405">
    <property type="entry name" value="GST_CTER"/>
    <property type="match status" value="1"/>
</dbReference>
<feature type="binding site" evidence="2">
    <location>
        <position position="97"/>
    </location>
    <ligand>
        <name>glutathione</name>
        <dbReference type="ChEBI" id="CHEBI:57925"/>
    </ligand>
</feature>
<dbReference type="InterPro" id="IPR016639">
    <property type="entry name" value="GST_Omega/GSH"/>
</dbReference>
<feature type="active site" description="Nucleophile" evidence="1">
    <location>
        <position position="45"/>
    </location>
</feature>
<gene>
    <name evidence="6" type="primary">yqjG</name>
    <name evidence="6" type="ORF">Csp1_10670</name>
</gene>
<protein>
    <submittedName>
        <fullName evidence="6">Glutathionyl-hydroquinone reductase YqjG</fullName>
        <ecNumber evidence="6">1.8.-.-</ecNumber>
    </submittedName>
</protein>
<name>A0A2Z3YN65_9CORY</name>
<evidence type="ECO:0000256" key="4">
    <source>
        <dbReference type="SAM" id="MobiDB-lite"/>
    </source>
</evidence>
<dbReference type="Pfam" id="PF13410">
    <property type="entry name" value="GST_C_2"/>
    <property type="match status" value="1"/>
</dbReference>
<feature type="region of interest" description="Disordered" evidence="4">
    <location>
        <begin position="63"/>
        <end position="82"/>
    </location>
</feature>
<dbReference type="InterPro" id="IPR010987">
    <property type="entry name" value="Glutathione-S-Trfase_C-like"/>
</dbReference>
<evidence type="ECO:0000256" key="2">
    <source>
        <dbReference type="PIRSR" id="PIRSR015753-2"/>
    </source>
</evidence>
<evidence type="ECO:0000256" key="1">
    <source>
        <dbReference type="PIRSR" id="PIRSR015753-1"/>
    </source>
</evidence>
<dbReference type="InterPro" id="IPR036282">
    <property type="entry name" value="Glutathione-S-Trfase_C_sf"/>
</dbReference>
<dbReference type="EMBL" id="CP024988">
    <property type="protein sequence ID" value="AWT25872.1"/>
    <property type="molecule type" value="Genomic_DNA"/>
</dbReference>
<keyword evidence="7" id="KW-1185">Reference proteome</keyword>
<accession>A0A2Z3YN65</accession>
<feature type="active site" description="Proton donor/acceptor" evidence="1">
    <location>
        <position position="195"/>
    </location>
</feature>
<sequence>MGYVEAGGYNRDMNYIDDRVVQHPDGDRQWPVEAGRYRLIGSRACPWAHRAIITRRLVGLDTGPEAGSDTGPEASTTGSPAPLSLGLCGPTHDWKSWTFDLDEDSVDPVLGVGRLRDCYLHRFADYPKGITVPALVEISSKAVVTNDFRTIVKDFATQWSPLHRPGAPDLYPVELRSEIDSMADINFRTVNNGVYRCGFAGDQGSYETAFAALFARLDELEEHLSTRRYLVGGQLTLADIYLFATLVRFDHVYHGHFKCNRNRIADMPNLWGYLRDLFQTPGFGDTVNFDQIKQHYYRVHTDINPTGIVAVGPDPATFYTPHDRERLGGTPFRNAAGDATAPAAPRPEDVRDGDEAGAFA</sequence>
<dbReference type="GO" id="GO:0016491">
    <property type="term" value="F:oxidoreductase activity"/>
    <property type="evidence" value="ECO:0007669"/>
    <property type="project" value="UniProtKB-KW"/>
</dbReference>
<dbReference type="GO" id="GO:0004364">
    <property type="term" value="F:glutathione transferase activity"/>
    <property type="evidence" value="ECO:0007669"/>
    <property type="project" value="InterPro"/>
</dbReference>
<dbReference type="Gene3D" id="1.20.1050.10">
    <property type="match status" value="1"/>
</dbReference>